<keyword evidence="2" id="KW-0378">Hydrolase</keyword>
<evidence type="ECO:0000313" key="7">
    <source>
        <dbReference type="EMBL" id="MBE6421391.1"/>
    </source>
</evidence>
<protein>
    <submittedName>
        <fullName evidence="7">3'-5' exonuclease</fullName>
    </submittedName>
</protein>
<comment type="subunit">
    <text evidence="5">DNA polymerase III contains a core (composed of alpha, epsilon and theta chains) that associates with a tau subunit. This core dimerizes to form the POLIII' complex. PolIII' associates with the gamma complex (composed of gamma, delta, delta', psi and chi chains) and with the beta chain to form the complete DNA polymerase III complex.</text>
</comment>
<dbReference type="InterPro" id="IPR036397">
    <property type="entry name" value="RNaseH_sf"/>
</dbReference>
<dbReference type="InterPro" id="IPR006054">
    <property type="entry name" value="DnaQ"/>
</dbReference>
<evidence type="ECO:0000313" key="8">
    <source>
        <dbReference type="Proteomes" id="UP000725649"/>
    </source>
</evidence>
<dbReference type="FunFam" id="3.30.420.10:FF:000045">
    <property type="entry name" value="3'-5' exonuclease DinG"/>
    <property type="match status" value="1"/>
</dbReference>
<evidence type="ECO:0000256" key="1">
    <source>
        <dbReference type="ARBA" id="ARBA00022722"/>
    </source>
</evidence>
<dbReference type="InterPro" id="IPR012337">
    <property type="entry name" value="RNaseH-like_sf"/>
</dbReference>
<keyword evidence="3 7" id="KW-0269">Exonuclease</keyword>
<evidence type="ECO:0000256" key="2">
    <source>
        <dbReference type="ARBA" id="ARBA00022801"/>
    </source>
</evidence>
<keyword evidence="1" id="KW-0540">Nuclease</keyword>
<evidence type="ECO:0000256" key="3">
    <source>
        <dbReference type="ARBA" id="ARBA00022839"/>
    </source>
</evidence>
<sequence>MQLSNLKFACLDTETTGLSPDTGGKICEIAVSVSQGGRVVEEFSTLLNPGVPMLPEVVAIHGITNEMVADAPTFADILPRLLGVLDDCVIVAHNADFDLSFLRAEFAACGMNFPPYPVMDTLKLARKSGKFQRNRLGCIAEELGISNAGWHRAMADTKMTEQIFYYFLTILGKQGVNTLQDLQKFQEKRWKDLICQN</sequence>
<dbReference type="PANTHER" id="PTHR30231">
    <property type="entry name" value="DNA POLYMERASE III SUBUNIT EPSILON"/>
    <property type="match status" value="1"/>
</dbReference>
<dbReference type="GO" id="GO:0008408">
    <property type="term" value="F:3'-5' exonuclease activity"/>
    <property type="evidence" value="ECO:0007669"/>
    <property type="project" value="TreeGrafter"/>
</dbReference>
<reference evidence="7" key="1">
    <citation type="submission" date="2019-04" db="EMBL/GenBank/DDBJ databases">
        <title>Evolution of Biomass-Degrading Anaerobic Consortia Revealed by Metagenomics.</title>
        <authorList>
            <person name="Peng X."/>
        </authorList>
    </citation>
    <scope>NUCLEOTIDE SEQUENCE</scope>
    <source>
        <strain evidence="7">SIG66</strain>
    </source>
</reference>
<feature type="domain" description="Exonuclease" evidence="6">
    <location>
        <begin position="7"/>
        <end position="173"/>
    </location>
</feature>
<dbReference type="EMBL" id="SUVG01000005">
    <property type="protein sequence ID" value="MBE6421391.1"/>
    <property type="molecule type" value="Genomic_DNA"/>
</dbReference>
<dbReference type="InterPro" id="IPR013520">
    <property type="entry name" value="Ribonucl_H"/>
</dbReference>
<comment type="caution">
    <text evidence="7">The sequence shown here is derived from an EMBL/GenBank/DDBJ whole genome shotgun (WGS) entry which is preliminary data.</text>
</comment>
<comment type="function">
    <text evidence="4">DNA polymerase III is a complex, multichain enzyme responsible for most of the replicative synthesis in bacteria. The epsilon subunit contain the editing function and is a proofreading 3'-5' exonuclease.</text>
</comment>
<organism evidence="7 8">
    <name type="scientific">Candidatus Avelusimicrobium gallicola</name>
    <dbReference type="NCBI Taxonomy" id="2562704"/>
    <lineage>
        <taxon>Bacteria</taxon>
        <taxon>Pseudomonadati</taxon>
        <taxon>Elusimicrobiota</taxon>
        <taxon>Elusimicrobia</taxon>
        <taxon>Elusimicrobiales</taxon>
        <taxon>Elusimicrobiaceae</taxon>
        <taxon>Candidatus Avelusimicrobium</taxon>
    </lineage>
</organism>
<evidence type="ECO:0000259" key="6">
    <source>
        <dbReference type="SMART" id="SM00479"/>
    </source>
</evidence>
<name>A0A928HG62_9BACT</name>
<dbReference type="Pfam" id="PF00929">
    <property type="entry name" value="RNase_T"/>
    <property type="match status" value="1"/>
</dbReference>
<evidence type="ECO:0000256" key="4">
    <source>
        <dbReference type="ARBA" id="ARBA00025483"/>
    </source>
</evidence>
<dbReference type="GO" id="GO:0005829">
    <property type="term" value="C:cytosol"/>
    <property type="evidence" value="ECO:0007669"/>
    <property type="project" value="TreeGrafter"/>
</dbReference>
<dbReference type="SUPFAM" id="SSF53098">
    <property type="entry name" value="Ribonuclease H-like"/>
    <property type="match status" value="1"/>
</dbReference>
<dbReference type="NCBIfam" id="TIGR00573">
    <property type="entry name" value="dnaq"/>
    <property type="match status" value="1"/>
</dbReference>
<gene>
    <name evidence="7" type="ORF">E7027_04580</name>
</gene>
<dbReference type="AlphaFoldDB" id="A0A928HG62"/>
<dbReference type="GO" id="GO:0006260">
    <property type="term" value="P:DNA replication"/>
    <property type="evidence" value="ECO:0007669"/>
    <property type="project" value="InterPro"/>
</dbReference>
<dbReference type="SMART" id="SM00479">
    <property type="entry name" value="EXOIII"/>
    <property type="match status" value="1"/>
</dbReference>
<dbReference type="GO" id="GO:0003677">
    <property type="term" value="F:DNA binding"/>
    <property type="evidence" value="ECO:0007669"/>
    <property type="project" value="InterPro"/>
</dbReference>
<accession>A0A928HG62</accession>
<dbReference type="Gene3D" id="3.30.420.10">
    <property type="entry name" value="Ribonuclease H-like superfamily/Ribonuclease H"/>
    <property type="match status" value="1"/>
</dbReference>
<proteinExistence type="predicted"/>
<evidence type="ECO:0000256" key="5">
    <source>
        <dbReference type="ARBA" id="ARBA00026073"/>
    </source>
</evidence>
<dbReference type="Proteomes" id="UP000725649">
    <property type="component" value="Unassembled WGS sequence"/>
</dbReference>
<dbReference type="GO" id="GO:0003887">
    <property type="term" value="F:DNA-directed DNA polymerase activity"/>
    <property type="evidence" value="ECO:0007669"/>
    <property type="project" value="InterPro"/>
</dbReference>
<dbReference type="CDD" id="cd06127">
    <property type="entry name" value="DEDDh"/>
    <property type="match status" value="1"/>
</dbReference>
<dbReference type="PANTHER" id="PTHR30231:SF4">
    <property type="entry name" value="PROTEIN NEN2"/>
    <property type="match status" value="1"/>
</dbReference>